<organism evidence="3 4">
    <name type="scientific">Flavihumibacter petaseus NBRC 106054</name>
    <dbReference type="NCBI Taxonomy" id="1220578"/>
    <lineage>
        <taxon>Bacteria</taxon>
        <taxon>Pseudomonadati</taxon>
        <taxon>Bacteroidota</taxon>
        <taxon>Chitinophagia</taxon>
        <taxon>Chitinophagales</taxon>
        <taxon>Chitinophagaceae</taxon>
        <taxon>Flavihumibacter</taxon>
    </lineage>
</organism>
<feature type="domain" description="Peptidase M61 catalytic" evidence="1">
    <location>
        <begin position="236"/>
        <end position="353"/>
    </location>
</feature>
<dbReference type="Gene3D" id="1.10.390.10">
    <property type="entry name" value="Neutral Protease Domain 2"/>
    <property type="match status" value="1"/>
</dbReference>
<sequence length="558" mass="62577">MTCRIEAGYTDFKIPVWMPGYYQLMDYPENIEQFTASVYTTTDSLRWERADRQTWRVYANAPGTVLLQYKVKATRQFVASAFLNGKQAFLAPTALYLYRQDHLQDPVAVQIDVPKGWQAATGLDSLPDGTLTAGDFDQLYDSPVLLGQLESFPAFFVRGVPHYFLAIDPGNFDRGALMSDLQGIVEAAVEMMGDIPYKKYVFLGIGPGMGGIEHMNSTAVSFSGDGYEKPAVRNRMLGFLAHEYFHHFNVKRIRPVELGPFDYGKGSRTSQLWISEGITVYYNEILLRRAGLISADDLLESFAGMLRNYENGTGKLFQSVAQASFDTWSDGPFGRTGDLINKTISYYEKGPLLAWMLDLKIRHATNNKKSLDDLMRRLYQEYYKGKHRGFTDTEFRQAAEQIAGVPLDEFFGYVYTVAPLNYNRYLGYSALAVDTAAVVVPGAWTGMKAQFRRDSVRVTQVAWESPAWQAGILPGTVILQVNGTTATANTMDSIRTSGRAGDIIRLETFREGKAGQRALIAGSEMKISWKVTKLKHPGALQQKIWNSWVAEDSFRAGR</sequence>
<evidence type="ECO:0000313" key="4">
    <source>
        <dbReference type="Proteomes" id="UP000033121"/>
    </source>
</evidence>
<proteinExistence type="predicted"/>
<keyword evidence="3" id="KW-0031">Aminopeptidase</keyword>
<protein>
    <submittedName>
        <fullName evidence="3">Putative aminopeptidase</fullName>
    </submittedName>
</protein>
<name>A0A0E9MW72_9BACT</name>
<dbReference type="STRING" id="1220578.FPE01S_01_09900"/>
<dbReference type="Proteomes" id="UP000033121">
    <property type="component" value="Unassembled WGS sequence"/>
</dbReference>
<dbReference type="Pfam" id="PF05299">
    <property type="entry name" value="Peptidase_M61"/>
    <property type="match status" value="1"/>
</dbReference>
<dbReference type="SUPFAM" id="SSF55486">
    <property type="entry name" value="Metalloproteases ('zincins'), catalytic domain"/>
    <property type="match status" value="1"/>
</dbReference>
<gene>
    <name evidence="3" type="ORF">FPE01S_01_09900</name>
</gene>
<comment type="caution">
    <text evidence="3">The sequence shown here is derived from an EMBL/GenBank/DDBJ whole genome shotgun (WGS) entry which is preliminary data.</text>
</comment>
<dbReference type="PIRSF" id="PIRSF016493">
    <property type="entry name" value="Glycyl_aminpptds"/>
    <property type="match status" value="1"/>
</dbReference>
<dbReference type="InterPro" id="IPR036034">
    <property type="entry name" value="PDZ_sf"/>
</dbReference>
<evidence type="ECO:0000259" key="2">
    <source>
        <dbReference type="Pfam" id="PF17899"/>
    </source>
</evidence>
<accession>A0A0E9MW72</accession>
<dbReference type="InterPro" id="IPR040756">
    <property type="entry name" value="Peptidase_M61_N"/>
</dbReference>
<dbReference type="InterPro" id="IPR027268">
    <property type="entry name" value="Peptidase_M4/M1_CTD_sf"/>
</dbReference>
<dbReference type="InterPro" id="IPR024191">
    <property type="entry name" value="Peptidase_M61"/>
</dbReference>
<dbReference type="EMBL" id="BBWV01000001">
    <property type="protein sequence ID" value="GAO41977.1"/>
    <property type="molecule type" value="Genomic_DNA"/>
</dbReference>
<dbReference type="Gene3D" id="2.30.42.10">
    <property type="match status" value="1"/>
</dbReference>
<dbReference type="Pfam" id="PF17899">
    <property type="entry name" value="Peptidase_M61_N"/>
    <property type="match status" value="1"/>
</dbReference>
<dbReference type="InterPro" id="IPR007963">
    <property type="entry name" value="Peptidase_M61_catalytic"/>
</dbReference>
<dbReference type="Gene3D" id="2.60.40.3650">
    <property type="match status" value="1"/>
</dbReference>
<dbReference type="SUPFAM" id="SSF50156">
    <property type="entry name" value="PDZ domain-like"/>
    <property type="match status" value="1"/>
</dbReference>
<keyword evidence="4" id="KW-1185">Reference proteome</keyword>
<dbReference type="AlphaFoldDB" id="A0A0E9MW72"/>
<feature type="domain" description="Peptidase M61 N-terminal" evidence="2">
    <location>
        <begin position="6"/>
        <end position="148"/>
    </location>
</feature>
<evidence type="ECO:0000259" key="1">
    <source>
        <dbReference type="Pfam" id="PF05299"/>
    </source>
</evidence>
<reference evidence="3 4" key="1">
    <citation type="submission" date="2015-04" db="EMBL/GenBank/DDBJ databases">
        <title>Whole genome shotgun sequence of Flavihumibacter petaseus NBRC 106054.</title>
        <authorList>
            <person name="Miyazawa S."/>
            <person name="Hosoyama A."/>
            <person name="Hashimoto M."/>
            <person name="Noguchi M."/>
            <person name="Tsuchikane K."/>
            <person name="Ohji S."/>
            <person name="Yamazoe A."/>
            <person name="Ichikawa N."/>
            <person name="Kimura A."/>
            <person name="Fujita N."/>
        </authorList>
    </citation>
    <scope>NUCLEOTIDE SEQUENCE [LARGE SCALE GENOMIC DNA]</scope>
    <source>
        <strain evidence="3 4">NBRC 106054</strain>
    </source>
</reference>
<keyword evidence="3" id="KW-0378">Hydrolase</keyword>
<evidence type="ECO:0000313" key="3">
    <source>
        <dbReference type="EMBL" id="GAO41977.1"/>
    </source>
</evidence>
<dbReference type="GO" id="GO:0004177">
    <property type="term" value="F:aminopeptidase activity"/>
    <property type="evidence" value="ECO:0007669"/>
    <property type="project" value="UniProtKB-KW"/>
</dbReference>
<keyword evidence="3" id="KW-0645">Protease</keyword>